<keyword evidence="1" id="KW-0472">Membrane</keyword>
<gene>
    <name evidence="2" type="ORF">J0A66_20210</name>
</gene>
<dbReference type="EMBL" id="JAFKCV010000020">
    <property type="protein sequence ID" value="MBN7827565.1"/>
    <property type="molecule type" value="Genomic_DNA"/>
</dbReference>
<comment type="caution">
    <text evidence="2">The sequence shown here is derived from an EMBL/GenBank/DDBJ whole genome shotgun (WGS) entry which is preliminary data.</text>
</comment>
<keyword evidence="3" id="KW-1185">Reference proteome</keyword>
<keyword evidence="1" id="KW-0812">Transmembrane</keyword>
<organism evidence="2 3">
    <name type="scientific">Bowmanella dokdonensis</name>
    <dbReference type="NCBI Taxonomy" id="751969"/>
    <lineage>
        <taxon>Bacteria</taxon>
        <taxon>Pseudomonadati</taxon>
        <taxon>Pseudomonadota</taxon>
        <taxon>Gammaproteobacteria</taxon>
        <taxon>Alteromonadales</taxon>
        <taxon>Alteromonadaceae</taxon>
        <taxon>Bowmanella</taxon>
    </lineage>
</organism>
<accession>A0A939IR36</accession>
<reference evidence="2" key="1">
    <citation type="submission" date="2021-03" db="EMBL/GenBank/DDBJ databases">
        <title>novel species isolated from a fishpond in China.</title>
        <authorList>
            <person name="Lu H."/>
            <person name="Cai Z."/>
        </authorList>
    </citation>
    <scope>NUCLEOTIDE SEQUENCE</scope>
    <source>
        <strain evidence="2">JCM 30855</strain>
    </source>
</reference>
<sequence>MTKEQDLLTQLQAVYANEAENLQDLGFSQQVLECIQQKKKQRRDYWLAVLICLSVLLMLSAQWLLPPASTPDWTAVLQSLPAMAVQGIVGLCVLVWALE</sequence>
<dbReference type="RefSeq" id="WP_206575678.1">
    <property type="nucleotide sequence ID" value="NZ_JAFKCV010000020.1"/>
</dbReference>
<evidence type="ECO:0000256" key="1">
    <source>
        <dbReference type="SAM" id="Phobius"/>
    </source>
</evidence>
<feature type="transmembrane region" description="Helical" evidence="1">
    <location>
        <begin position="77"/>
        <end position="98"/>
    </location>
</feature>
<protein>
    <submittedName>
        <fullName evidence="2">Uncharacterized protein</fullName>
    </submittedName>
</protein>
<keyword evidence="1" id="KW-1133">Transmembrane helix</keyword>
<feature type="transmembrane region" description="Helical" evidence="1">
    <location>
        <begin position="45"/>
        <end position="65"/>
    </location>
</feature>
<proteinExistence type="predicted"/>
<name>A0A939IR36_9ALTE</name>
<evidence type="ECO:0000313" key="2">
    <source>
        <dbReference type="EMBL" id="MBN7827565.1"/>
    </source>
</evidence>
<evidence type="ECO:0000313" key="3">
    <source>
        <dbReference type="Proteomes" id="UP000664654"/>
    </source>
</evidence>
<dbReference type="Proteomes" id="UP000664654">
    <property type="component" value="Unassembled WGS sequence"/>
</dbReference>
<dbReference type="AlphaFoldDB" id="A0A939IR36"/>